<dbReference type="NCBIfam" id="NF003417">
    <property type="entry name" value="PRK04813.1"/>
    <property type="match status" value="2"/>
</dbReference>
<dbReference type="InterPro" id="IPR036736">
    <property type="entry name" value="ACP-like_sf"/>
</dbReference>
<comment type="cofactor">
    <cofactor evidence="1">
        <name>pantetheine 4'-phosphate</name>
        <dbReference type="ChEBI" id="CHEBI:47942"/>
    </cofactor>
</comment>
<evidence type="ECO:0000313" key="9">
    <source>
        <dbReference type="EMBL" id="PZD94807.1"/>
    </source>
</evidence>
<evidence type="ECO:0000313" key="10">
    <source>
        <dbReference type="Proteomes" id="UP000249522"/>
    </source>
</evidence>
<evidence type="ECO:0000256" key="1">
    <source>
        <dbReference type="ARBA" id="ARBA00001957"/>
    </source>
</evidence>
<dbReference type="FunFam" id="2.30.38.10:FF:000001">
    <property type="entry name" value="Non-ribosomal peptide synthetase PvdI"/>
    <property type="match status" value="2"/>
</dbReference>
<dbReference type="InterPro" id="IPR020806">
    <property type="entry name" value="PKS_PP-bd"/>
</dbReference>
<accession>A0A2W1LTM6</accession>
<protein>
    <recommendedName>
        <fullName evidence="8">Carrier domain-containing protein</fullName>
    </recommendedName>
</protein>
<name>A0A2W1LTM6_9BACL</name>
<dbReference type="SUPFAM" id="SSF52777">
    <property type="entry name" value="CoA-dependent acyltransferases"/>
    <property type="match status" value="2"/>
</dbReference>
<dbReference type="CDD" id="cd19531">
    <property type="entry name" value="LCL_NRPS-like"/>
    <property type="match status" value="1"/>
</dbReference>
<dbReference type="Gene3D" id="3.30.300.30">
    <property type="match status" value="2"/>
</dbReference>
<dbReference type="Proteomes" id="UP000249522">
    <property type="component" value="Unassembled WGS sequence"/>
</dbReference>
<dbReference type="SUPFAM" id="SSF56801">
    <property type="entry name" value="Acetyl-CoA synthetase-like"/>
    <property type="match status" value="2"/>
</dbReference>
<evidence type="ECO:0000256" key="6">
    <source>
        <dbReference type="ARBA" id="ARBA00023194"/>
    </source>
</evidence>
<keyword evidence="3" id="KW-0596">Phosphopantetheine</keyword>
<dbReference type="EMBL" id="QKRB01000050">
    <property type="protein sequence ID" value="PZD94807.1"/>
    <property type="molecule type" value="Genomic_DNA"/>
</dbReference>
<dbReference type="FunFam" id="3.40.50.12780:FF:000012">
    <property type="entry name" value="Non-ribosomal peptide synthetase"/>
    <property type="match status" value="1"/>
</dbReference>
<dbReference type="PROSITE" id="PS00455">
    <property type="entry name" value="AMP_BINDING"/>
    <property type="match status" value="1"/>
</dbReference>
<dbReference type="InterPro" id="IPR020845">
    <property type="entry name" value="AMP-binding_CS"/>
</dbReference>
<dbReference type="InterPro" id="IPR025110">
    <property type="entry name" value="AMP-bd_C"/>
</dbReference>
<dbReference type="InterPro" id="IPR045851">
    <property type="entry name" value="AMP-bd_C_sf"/>
</dbReference>
<dbReference type="GO" id="GO:0031177">
    <property type="term" value="F:phosphopantetheine binding"/>
    <property type="evidence" value="ECO:0007669"/>
    <property type="project" value="InterPro"/>
</dbReference>
<organism evidence="9 10">
    <name type="scientific">Paenibacillus sambharensis</name>
    <dbReference type="NCBI Taxonomy" id="1803190"/>
    <lineage>
        <taxon>Bacteria</taxon>
        <taxon>Bacillati</taxon>
        <taxon>Bacillota</taxon>
        <taxon>Bacilli</taxon>
        <taxon>Bacillales</taxon>
        <taxon>Paenibacillaceae</taxon>
        <taxon>Paenibacillus</taxon>
    </lineage>
</organism>
<dbReference type="InterPro" id="IPR023213">
    <property type="entry name" value="CAT-like_dom_sf"/>
</dbReference>
<dbReference type="GO" id="GO:0016874">
    <property type="term" value="F:ligase activity"/>
    <property type="evidence" value="ECO:0007669"/>
    <property type="project" value="UniProtKB-KW"/>
</dbReference>
<dbReference type="Pfam" id="PF00668">
    <property type="entry name" value="Condensation"/>
    <property type="match status" value="1"/>
</dbReference>
<dbReference type="Pfam" id="PF00975">
    <property type="entry name" value="Thioesterase"/>
    <property type="match status" value="1"/>
</dbReference>
<dbReference type="Pfam" id="PF00550">
    <property type="entry name" value="PP-binding"/>
    <property type="match status" value="2"/>
</dbReference>
<dbReference type="Gene3D" id="3.30.559.10">
    <property type="entry name" value="Chloramphenicol acetyltransferase-like domain"/>
    <property type="match status" value="1"/>
</dbReference>
<dbReference type="FunFam" id="1.10.1200.10:FF:000005">
    <property type="entry name" value="Nonribosomal peptide synthetase 1"/>
    <property type="match status" value="2"/>
</dbReference>
<evidence type="ECO:0000256" key="5">
    <source>
        <dbReference type="ARBA" id="ARBA00022598"/>
    </source>
</evidence>
<dbReference type="CDD" id="cd17643">
    <property type="entry name" value="A_NRPS_Cytc1-like"/>
    <property type="match status" value="1"/>
</dbReference>
<evidence type="ECO:0000259" key="8">
    <source>
        <dbReference type="PROSITE" id="PS50075"/>
    </source>
</evidence>
<evidence type="ECO:0000256" key="4">
    <source>
        <dbReference type="ARBA" id="ARBA00022553"/>
    </source>
</evidence>
<dbReference type="InterPro" id="IPR000873">
    <property type="entry name" value="AMP-dep_synth/lig_dom"/>
</dbReference>
<dbReference type="PANTHER" id="PTHR45527:SF14">
    <property type="entry name" value="PLIPASTATIN SYNTHASE SUBUNIT B"/>
    <property type="match status" value="1"/>
</dbReference>
<dbReference type="InterPro" id="IPR010071">
    <property type="entry name" value="AA_adenyl_dom"/>
</dbReference>
<dbReference type="FunFam" id="3.40.50.980:FF:000002">
    <property type="entry name" value="Enterobactin synthetase component F"/>
    <property type="match status" value="1"/>
</dbReference>
<keyword evidence="4" id="KW-0597">Phosphoprotein</keyword>
<keyword evidence="5" id="KW-0436">Ligase</keyword>
<feature type="domain" description="Carrier" evidence="8">
    <location>
        <begin position="1334"/>
        <end position="1409"/>
    </location>
</feature>
<dbReference type="Pfam" id="PF00501">
    <property type="entry name" value="AMP-binding"/>
    <property type="match status" value="2"/>
</dbReference>
<evidence type="ECO:0000256" key="2">
    <source>
        <dbReference type="ARBA" id="ARBA00006432"/>
    </source>
</evidence>
<feature type="domain" description="Carrier" evidence="8">
    <location>
        <begin position="261"/>
        <end position="336"/>
    </location>
</feature>
<evidence type="ECO:0000256" key="7">
    <source>
        <dbReference type="ARBA" id="ARBA00023268"/>
    </source>
</evidence>
<dbReference type="InterPro" id="IPR001031">
    <property type="entry name" value="Thioesterase"/>
</dbReference>
<reference evidence="9 10" key="1">
    <citation type="submission" date="2018-06" db="EMBL/GenBank/DDBJ databases">
        <title>Paenibacillus imtechensis sp. nov.</title>
        <authorList>
            <person name="Pinnaka A.K."/>
            <person name="Singh H."/>
            <person name="Kaur M."/>
        </authorList>
    </citation>
    <scope>NUCLEOTIDE SEQUENCE [LARGE SCALE GENOMIC DNA]</scope>
    <source>
        <strain evidence="9 10">SMB1</strain>
    </source>
</reference>
<dbReference type="PROSITE" id="PS50075">
    <property type="entry name" value="CARRIER"/>
    <property type="match status" value="2"/>
</dbReference>
<dbReference type="Gene3D" id="3.40.50.12780">
    <property type="entry name" value="N-terminal domain of ligase-like"/>
    <property type="match status" value="2"/>
</dbReference>
<dbReference type="FunFam" id="3.30.300.30:FF:000010">
    <property type="entry name" value="Enterobactin synthetase component F"/>
    <property type="match status" value="2"/>
</dbReference>
<dbReference type="SUPFAM" id="SSF47336">
    <property type="entry name" value="ACP-like"/>
    <property type="match status" value="2"/>
</dbReference>
<dbReference type="PANTHER" id="PTHR45527">
    <property type="entry name" value="NONRIBOSOMAL PEPTIDE SYNTHETASE"/>
    <property type="match status" value="1"/>
</dbReference>
<dbReference type="Gene3D" id="1.10.1200.10">
    <property type="entry name" value="ACP-like"/>
    <property type="match status" value="2"/>
</dbReference>
<dbReference type="Gene3D" id="3.40.50.1820">
    <property type="entry name" value="alpha/beta hydrolase"/>
    <property type="match status" value="1"/>
</dbReference>
<dbReference type="InterPro" id="IPR006162">
    <property type="entry name" value="Ppantetheine_attach_site"/>
</dbReference>
<dbReference type="GO" id="GO:0005829">
    <property type="term" value="C:cytosol"/>
    <property type="evidence" value="ECO:0007669"/>
    <property type="project" value="TreeGrafter"/>
</dbReference>
<evidence type="ECO:0000256" key="3">
    <source>
        <dbReference type="ARBA" id="ARBA00022450"/>
    </source>
</evidence>
<comment type="similarity">
    <text evidence="2">Belongs to the ATP-dependent AMP-binding enzyme family.</text>
</comment>
<dbReference type="SUPFAM" id="SSF53474">
    <property type="entry name" value="alpha/beta-Hydrolases"/>
    <property type="match status" value="1"/>
</dbReference>
<dbReference type="CDD" id="cd05930">
    <property type="entry name" value="A_NRPS"/>
    <property type="match status" value="1"/>
</dbReference>
<dbReference type="InterPro" id="IPR009081">
    <property type="entry name" value="PP-bd_ACP"/>
</dbReference>
<keyword evidence="6" id="KW-0045">Antibiotic biosynthesis</keyword>
<dbReference type="NCBIfam" id="TIGR01733">
    <property type="entry name" value="AA-adenyl-dom"/>
    <property type="match status" value="1"/>
</dbReference>
<sequence>MEDTGVRLPDLKYLMITGETVKPAMVRRWFGLCPDIRMVNAYGPAEAADDISQYVMDKPPESEPVPIGRPIRNMRIYIVDDQLRLCPVGTIGEICVSGIGVGRGYLRDPERTAAVFLEDPFREEEGVRMYRTGDLGRWLPDGNIEFYGRKDYQVKIRGFRIELGEIEARLVEHVGVKEAVVLDVEDGQGVKQLAAYVTAAGEAAPETAELKAYLARHLPEYMVPASVQVLAELPLSPNGKIDRKALPKPELALGGGMAGGPPRTETERKLAAIWQEVLGVVEAGREQSFFEAGGHSLKAMTLVSRIHKELGAELPLREVFARPLLHMQAAYIDQAAGHGEAYTRIPQAPKQPHYPLSYAQRRMYLLQQMNPGQTGYNMPAVVEVTGMLDTQRVKRVFRQLIERHEALRTSFHMVNKEPVQRIHESAELEMKLAALPAGLSCSEEQAKVRELVESFIQPFDLSEAPLMRAGWIQCAEERYILLADFHHIISDGVSMNVLVEEFNRLYNGEALAPLAVQYKDYAVWQQQPKQRERLAEQERYWLSVLDGELPQLQLPADYPRPAVKSFEGATLSFRLEPELAARISNLAADQHATLFIMLLSAYHVMLSKCSGQADIITGVPTAGRPQAELEQVFGMFVNTLALRSRPAAGQSFRSFAGKMKDHVLAAFENQDYPFEELATRLRVERDMSRNPVFETMFVMQNAGEAEGRDYGLSFQPYPLEYRMAKFDLTLSAVENGQDGSIGFSLEYSTRLFRQETAERLAGYYTRVLEQIAGNPDMPLQDIAVLSEAEEHNLLYGWNRTAAEYPRSKTIHQIFEEQAALWADRTALVHEGRRLTYRELNSRANALAHRMRAGGAGRGTIAAVMSDRSASMVTALLAVLKAGGTYLPVDPSYPQERVQYMLEDSSAAWLLTDGSGQVPESFAGQVLRLDELELEWTGASGLEAAAARAAANPEPVNEPSDLAYIIYTSGTTGRPKGAMLEHRNVVRLLHNERNLFDFSERDVWTMFHSYCFDFSVWEMYGALLYGGTLVVVPRETAVNPQAFRQLLAEEQVTVLNQTPTAFYQLLQEEARHERQLKLRYIIFGGEALKPLLLKPFHARYPDTQLVNMYGITETTVHVTYKAVTEAEIEANSDSIGMPIPTLTAYVLDGQLKPVPIGVTGELYVGGEGVCRGYLNRPELTAERFIESPFVPGERLYKSGDLAKRLPDGELAYMGRIDHQVKIRGHRIELAEVEAALLRHEAVQETVVLARDDGDGQAYLCAYYTAAAGKSAAVSSQQAAGASELRSYLKAAVPDYMIPSYFVLLASIPMTGNGKVDRKALPAPQDHVQTGAPYAAPQSEAEVVLSGIWQDVLGISRAGIDDHFFESGGHSLKAMALSDEISRVLGISLPLQEVFLRPTIRELAAYIEMHKVREDRHRQHQHLVLLKKGKDQNRHVFMIHGGSGDVTVYIPLVNLLPDDANYWGIQLPPWEQPSPKQLSIEELAAAYAGYMAEIQPHGSYTIVGMSLGGTIGYEVARLLEARGQQVERLVLIDSHAPAAADPAAPVEVEFSLETELELAGDLLSRMDGMNIFKETGLMGSCRTMEEVWTHVIQTVEQHEHRDELLAGIKLLADEDIRQTIPHFDQLSLGKLLPYVHMIRSLTAAFARYSLQPLQHCTPDLIIAAASADLDAARWSAGGSGQVRTYTAEGDHYSIFTAPYVAGLAATMQELIQHKEAAGQPV</sequence>
<dbReference type="GO" id="GO:0017000">
    <property type="term" value="P:antibiotic biosynthetic process"/>
    <property type="evidence" value="ECO:0007669"/>
    <property type="project" value="UniProtKB-KW"/>
</dbReference>
<dbReference type="SMART" id="SM00823">
    <property type="entry name" value="PKS_PP"/>
    <property type="match status" value="2"/>
</dbReference>
<dbReference type="GO" id="GO:0008610">
    <property type="term" value="P:lipid biosynthetic process"/>
    <property type="evidence" value="ECO:0007669"/>
    <property type="project" value="UniProtKB-ARBA"/>
</dbReference>
<dbReference type="InterPro" id="IPR001242">
    <property type="entry name" value="Condensation_dom"/>
</dbReference>
<dbReference type="FunFam" id="3.40.50.980:FF:000001">
    <property type="entry name" value="Non-ribosomal peptide synthetase"/>
    <property type="match status" value="1"/>
</dbReference>
<comment type="caution">
    <text evidence="9">The sequence shown here is derived from an EMBL/GenBank/DDBJ whole genome shotgun (WGS) entry which is preliminary data.</text>
</comment>
<dbReference type="InterPro" id="IPR029058">
    <property type="entry name" value="AB_hydrolase_fold"/>
</dbReference>
<keyword evidence="10" id="KW-1185">Reference proteome</keyword>
<dbReference type="Gene3D" id="3.30.559.30">
    <property type="entry name" value="Nonribosomal peptide synthetase, condensation domain"/>
    <property type="match status" value="1"/>
</dbReference>
<dbReference type="GO" id="GO:0043041">
    <property type="term" value="P:amino acid activation for nonribosomal peptide biosynthetic process"/>
    <property type="evidence" value="ECO:0007669"/>
    <property type="project" value="TreeGrafter"/>
</dbReference>
<dbReference type="GO" id="GO:0044550">
    <property type="term" value="P:secondary metabolite biosynthetic process"/>
    <property type="evidence" value="ECO:0007669"/>
    <property type="project" value="UniProtKB-ARBA"/>
</dbReference>
<keyword evidence="7" id="KW-0511">Multifunctional enzyme</keyword>
<dbReference type="RefSeq" id="WP_111147765.1">
    <property type="nucleotide sequence ID" value="NZ_QKRB01000050.1"/>
</dbReference>
<dbReference type="OrthoDB" id="9765680at2"/>
<dbReference type="InterPro" id="IPR042099">
    <property type="entry name" value="ANL_N_sf"/>
</dbReference>
<gene>
    <name evidence="9" type="ORF">DNH61_16390</name>
</gene>
<proteinExistence type="inferred from homology"/>
<dbReference type="PROSITE" id="PS00012">
    <property type="entry name" value="PHOSPHOPANTETHEINE"/>
    <property type="match status" value="2"/>
</dbReference>
<dbReference type="Pfam" id="PF13193">
    <property type="entry name" value="AMP-binding_C"/>
    <property type="match status" value="2"/>
</dbReference>